<protein>
    <submittedName>
        <fullName evidence="2">SET domain-containing protein</fullName>
    </submittedName>
</protein>
<name>A0A4U7NAM0_9RHOB</name>
<dbReference type="Proteomes" id="UP000306575">
    <property type="component" value="Unassembled WGS sequence"/>
</dbReference>
<dbReference type="OrthoDB" id="9790349at2"/>
<dbReference type="RefSeq" id="WP_138014602.1">
    <property type="nucleotide sequence ID" value="NZ_SULI01000001.1"/>
</dbReference>
<gene>
    <name evidence="2" type="ORF">FAP39_01560</name>
</gene>
<proteinExistence type="predicted"/>
<evidence type="ECO:0000313" key="3">
    <source>
        <dbReference type="Proteomes" id="UP000306575"/>
    </source>
</evidence>
<feature type="domain" description="SET" evidence="1">
    <location>
        <begin position="15"/>
        <end position="122"/>
    </location>
</feature>
<evidence type="ECO:0000259" key="1">
    <source>
        <dbReference type="PROSITE" id="PS50280"/>
    </source>
</evidence>
<accession>A0A4U7NAM0</accession>
<dbReference type="Gene3D" id="2.170.270.10">
    <property type="entry name" value="SET domain"/>
    <property type="match status" value="1"/>
</dbReference>
<dbReference type="Pfam" id="PF00856">
    <property type="entry name" value="SET"/>
    <property type="match status" value="1"/>
</dbReference>
<dbReference type="PROSITE" id="PS50280">
    <property type="entry name" value="SET"/>
    <property type="match status" value="1"/>
</dbReference>
<dbReference type="CDD" id="cd08161">
    <property type="entry name" value="SET"/>
    <property type="match status" value="1"/>
</dbReference>
<dbReference type="InterPro" id="IPR046341">
    <property type="entry name" value="SET_dom_sf"/>
</dbReference>
<reference evidence="2 3" key="1">
    <citation type="submission" date="2019-04" db="EMBL/GenBank/DDBJ databases">
        <title>Genome sequence of Pelagicola litoralis CL-ES2.</title>
        <authorList>
            <person name="Cao J."/>
        </authorList>
    </citation>
    <scope>NUCLEOTIDE SEQUENCE [LARGE SCALE GENOMIC DNA]</scope>
    <source>
        <strain evidence="2 3">CL-ES2</strain>
    </source>
</reference>
<dbReference type="SUPFAM" id="SSF82199">
    <property type="entry name" value="SET domain"/>
    <property type="match status" value="1"/>
</dbReference>
<evidence type="ECO:0000313" key="2">
    <source>
        <dbReference type="EMBL" id="TKZ22586.1"/>
    </source>
</evidence>
<dbReference type="AlphaFoldDB" id="A0A4U7NAM0"/>
<comment type="caution">
    <text evidence="2">The sequence shown here is derived from an EMBL/GenBank/DDBJ whole genome shotgun (WGS) entry which is preliminary data.</text>
</comment>
<dbReference type="EMBL" id="SULI01000001">
    <property type="protein sequence ID" value="TKZ22586.1"/>
    <property type="molecule type" value="Genomic_DNA"/>
</dbReference>
<organism evidence="2 3">
    <name type="scientific">Shimia litoralis</name>
    <dbReference type="NCBI Taxonomy" id="420403"/>
    <lineage>
        <taxon>Bacteria</taxon>
        <taxon>Pseudomonadati</taxon>
        <taxon>Pseudomonadota</taxon>
        <taxon>Alphaproteobacteria</taxon>
        <taxon>Rhodobacterales</taxon>
        <taxon>Roseobacteraceae</taxon>
    </lineage>
</organism>
<sequence>MTDPTPEFVVPPTGQRITNLRTVYEAPSQIHGQGLFAARDFDQNAVLGHLDGQVVDYASHPDVATLEWNGIGGNLVLCRPFATLYALINHSSTPNLSIVPDGWAIQARRAISKEEELTLNYLEHGVPEAYLASPLGAYLLT</sequence>
<keyword evidence="3" id="KW-1185">Reference proteome</keyword>
<dbReference type="InterPro" id="IPR001214">
    <property type="entry name" value="SET_dom"/>
</dbReference>